<dbReference type="RefSeq" id="WP_321553003.1">
    <property type="nucleotide sequence ID" value="NZ_JAXIVU010000004.1"/>
</dbReference>
<comment type="caution">
    <text evidence="3">The sequence shown here is derived from an EMBL/GenBank/DDBJ whole genome shotgun (WGS) entry which is preliminary data.</text>
</comment>
<evidence type="ECO:0000313" key="4">
    <source>
        <dbReference type="Proteomes" id="UP001294570"/>
    </source>
</evidence>
<keyword evidence="2" id="KW-0812">Transmembrane</keyword>
<accession>A0ABU5GQ69</accession>
<feature type="coiled-coil region" evidence="1">
    <location>
        <begin position="111"/>
        <end position="156"/>
    </location>
</feature>
<evidence type="ECO:0000256" key="1">
    <source>
        <dbReference type="SAM" id="Coils"/>
    </source>
</evidence>
<name>A0ABU5GQ69_9GAMM</name>
<reference evidence="3 4" key="1">
    <citation type="submission" date="2023-12" db="EMBL/GenBank/DDBJ databases">
        <title>Denitrificimonas halotolerans sp. nov.,a novel species isolated from landfill leachate.</title>
        <authorList>
            <person name="Wang S."/>
        </authorList>
    </citation>
    <scope>NUCLEOTIDE SEQUENCE [LARGE SCALE GENOMIC DNA]</scope>
    <source>
        <strain evidence="3 4">JX-1</strain>
    </source>
</reference>
<proteinExistence type="predicted"/>
<feature type="transmembrane region" description="Helical" evidence="2">
    <location>
        <begin position="50"/>
        <end position="72"/>
    </location>
</feature>
<keyword evidence="4" id="KW-1185">Reference proteome</keyword>
<feature type="coiled-coil region" evidence="1">
    <location>
        <begin position="210"/>
        <end position="254"/>
    </location>
</feature>
<keyword evidence="1" id="KW-0175">Coiled coil</keyword>
<evidence type="ECO:0000256" key="2">
    <source>
        <dbReference type="SAM" id="Phobius"/>
    </source>
</evidence>
<sequence length="325" mass="36959">MRKQKNSETEPNTGRIEPKLNTSEAHYNVLFNSPTAAETTLHPPHDRKAVGLLSILTVILICTVGVLTWWSYERIQLLEQQLIATQESFAKVNEIAIQQISTITGQVNTNENHLLSDIKNLQKRLAQLDSTANHEIKALQNHLRLLEAQLTTLNSTVTQALEHNTSLLSQVSEQKKLLTGLTLAHQTDQKKSMQIQSQLETQWKKQSEVLTQQQDKFGQLTKRLQTQQNQLAQLSELNKRFNHFTKKLGTLEQNINQDTAIQDDGIARLQQDILILRTELDNRPISSTTSQTVPSLADFDAYRAQTNRTISTLQQQVRNLQKSMQ</sequence>
<gene>
    <name evidence="3" type="ORF">TOI97_04925</name>
</gene>
<protein>
    <recommendedName>
        <fullName evidence="5">ATPase</fullName>
    </recommendedName>
</protein>
<keyword evidence="2" id="KW-0472">Membrane</keyword>
<evidence type="ECO:0008006" key="5">
    <source>
        <dbReference type="Google" id="ProtNLM"/>
    </source>
</evidence>
<keyword evidence="2" id="KW-1133">Transmembrane helix</keyword>
<dbReference type="Gene3D" id="1.20.5.1700">
    <property type="match status" value="1"/>
</dbReference>
<evidence type="ECO:0000313" key="3">
    <source>
        <dbReference type="EMBL" id="MDY7218914.1"/>
    </source>
</evidence>
<dbReference type="Proteomes" id="UP001294570">
    <property type="component" value="Unassembled WGS sequence"/>
</dbReference>
<dbReference type="EMBL" id="JAXIVU010000004">
    <property type="protein sequence ID" value="MDY7218914.1"/>
    <property type="molecule type" value="Genomic_DNA"/>
</dbReference>
<organism evidence="3 4">
    <name type="scientific">Denitrificimonas halotolerans</name>
    <dbReference type="NCBI Taxonomy" id="3098930"/>
    <lineage>
        <taxon>Bacteria</taxon>
        <taxon>Pseudomonadati</taxon>
        <taxon>Pseudomonadota</taxon>
        <taxon>Gammaproteobacteria</taxon>
        <taxon>Pseudomonadales</taxon>
        <taxon>Pseudomonadaceae</taxon>
        <taxon>Denitrificimonas</taxon>
    </lineage>
</organism>